<dbReference type="AlphaFoldDB" id="A0A316UB36"/>
<protein>
    <recommendedName>
        <fullName evidence="4">PH-response regulator protein palC</fullName>
    </recommendedName>
</protein>
<dbReference type="PANTHER" id="PTHR40463">
    <property type="entry name" value="PH-RESPONSE REGULATOR PROTEIN PALC"/>
    <property type="match status" value="1"/>
</dbReference>
<dbReference type="EMBL" id="KZ819325">
    <property type="protein sequence ID" value="PWN21661.1"/>
    <property type="molecule type" value="Genomic_DNA"/>
</dbReference>
<dbReference type="Proteomes" id="UP000245942">
    <property type="component" value="Unassembled WGS sequence"/>
</dbReference>
<feature type="region of interest" description="Disordered" evidence="1">
    <location>
        <begin position="457"/>
        <end position="509"/>
    </location>
</feature>
<reference evidence="2 3" key="1">
    <citation type="journal article" date="2018" name="Mol. Biol. Evol.">
        <title>Broad Genomic Sampling Reveals a Smut Pathogenic Ancestry of the Fungal Clade Ustilaginomycotina.</title>
        <authorList>
            <person name="Kijpornyongpan T."/>
            <person name="Mondo S.J."/>
            <person name="Barry K."/>
            <person name="Sandor L."/>
            <person name="Lee J."/>
            <person name="Lipzen A."/>
            <person name="Pangilinan J."/>
            <person name="LaButti K."/>
            <person name="Hainaut M."/>
            <person name="Henrissat B."/>
            <person name="Grigoriev I.V."/>
            <person name="Spatafora J.W."/>
            <person name="Aime M.C."/>
        </authorList>
    </citation>
    <scope>NUCLEOTIDE SEQUENCE [LARGE SCALE GENOMIC DNA]</scope>
    <source>
        <strain evidence="2 3">MCA 4718</strain>
    </source>
</reference>
<feature type="region of interest" description="Disordered" evidence="1">
    <location>
        <begin position="298"/>
        <end position="399"/>
    </location>
</feature>
<dbReference type="InterPro" id="IPR038499">
    <property type="entry name" value="BRO1_sf"/>
</dbReference>
<dbReference type="PANTHER" id="PTHR40463:SF1">
    <property type="entry name" value="PH-RESPONSE REGULATOR PROTEIN PALC"/>
    <property type="match status" value="1"/>
</dbReference>
<dbReference type="STRING" id="1684307.A0A316UB36"/>
<organism evidence="2 3">
    <name type="scientific">Pseudomicrostroma glucosiphilum</name>
    <dbReference type="NCBI Taxonomy" id="1684307"/>
    <lineage>
        <taxon>Eukaryota</taxon>
        <taxon>Fungi</taxon>
        <taxon>Dikarya</taxon>
        <taxon>Basidiomycota</taxon>
        <taxon>Ustilaginomycotina</taxon>
        <taxon>Exobasidiomycetes</taxon>
        <taxon>Microstromatales</taxon>
        <taxon>Microstromatales incertae sedis</taxon>
        <taxon>Pseudomicrostroma</taxon>
    </lineage>
</organism>
<dbReference type="GeneID" id="37015975"/>
<feature type="compositionally biased region" description="Basic and acidic residues" evidence="1">
    <location>
        <begin position="470"/>
        <end position="501"/>
    </location>
</feature>
<sequence length="617" mass="66267">MYLHPLPPPPDPVDFSSCLIPTSTSSISTAHLAKATHAREGVRSVLSNARLAAASCSGGTPGGTFEVKLVSAIEDYLPHLIAIYNGTQTDDLVWRAEAWFAWPAPLSPSSPTSNKLNIGGSSSSAYAKHGPFASSSLRFELDNLLILYSLALSNLALLQSISVGSYEYTKSLMDTQRKDYENILKRGVTFGKKAVEVVQWMIRDLDAAESNEADGRQDWNEEWQSSRRRLLEGLQALHQLPPTLISLRLLLSPATCTITSTQHEPPPLPKGHPSASLLAKLCLEVPRLVEQAQLNLQSASGKGGNGKAGRKLFGGAGTSGSGTAVDESKLSSKFKRFGIGKNRKEKEPEYVHRSISPSPEPALLSSASTPHRARPTAHESRSYRGNASSSTHPSYPGPSLAPVTSRLFKYLDSIAPLYRSISLKYLALSVGESGEDGSGGRHAEAVVYLRMAKGELDKLTDGPSTPLEEFIGKDDSKSMRARLGRKDSSQPDQLEHPESEQNRTSSSHPLRARLQTYHSMIYSSHTSSIAHILNLYKRLNDSVSFQVLPSVADLSGKIPTPRGLLTFDQGGGGGGWTPPKAAFGREGTGESGGQGFLIGAEGGEDTEGAYAGKGAYY</sequence>
<dbReference type="OrthoDB" id="10266451at2759"/>
<name>A0A316UB36_9BASI</name>
<accession>A0A316UB36</accession>
<evidence type="ECO:0000313" key="2">
    <source>
        <dbReference type="EMBL" id="PWN21661.1"/>
    </source>
</evidence>
<dbReference type="RefSeq" id="XP_025348821.1">
    <property type="nucleotide sequence ID" value="XM_025494241.1"/>
</dbReference>
<evidence type="ECO:0008006" key="4">
    <source>
        <dbReference type="Google" id="ProtNLM"/>
    </source>
</evidence>
<dbReference type="GO" id="GO:0071467">
    <property type="term" value="P:cellular response to pH"/>
    <property type="evidence" value="ECO:0007669"/>
    <property type="project" value="InterPro"/>
</dbReference>
<dbReference type="GO" id="GO:0005886">
    <property type="term" value="C:plasma membrane"/>
    <property type="evidence" value="ECO:0007669"/>
    <property type="project" value="TreeGrafter"/>
</dbReference>
<dbReference type="InterPro" id="IPR037505">
    <property type="entry name" value="pH-resp_palC"/>
</dbReference>
<feature type="compositionally biased region" description="Gly residues" evidence="1">
    <location>
        <begin position="301"/>
        <end position="320"/>
    </location>
</feature>
<evidence type="ECO:0000313" key="3">
    <source>
        <dbReference type="Proteomes" id="UP000245942"/>
    </source>
</evidence>
<dbReference type="Gene3D" id="1.25.40.280">
    <property type="entry name" value="alix/aip1 like domains"/>
    <property type="match status" value="1"/>
</dbReference>
<gene>
    <name evidence="2" type="ORF">BCV69DRAFT_298662</name>
</gene>
<feature type="compositionally biased region" description="Low complexity" evidence="1">
    <location>
        <begin position="354"/>
        <end position="370"/>
    </location>
</feature>
<feature type="compositionally biased region" description="Basic residues" evidence="1">
    <location>
        <begin position="332"/>
        <end position="341"/>
    </location>
</feature>
<feature type="compositionally biased region" description="Polar residues" evidence="1">
    <location>
        <begin position="383"/>
        <end position="393"/>
    </location>
</feature>
<feature type="compositionally biased region" description="Basic and acidic residues" evidence="1">
    <location>
        <begin position="342"/>
        <end position="352"/>
    </location>
</feature>
<keyword evidence="3" id="KW-1185">Reference proteome</keyword>
<evidence type="ECO:0000256" key="1">
    <source>
        <dbReference type="SAM" id="MobiDB-lite"/>
    </source>
</evidence>
<proteinExistence type="predicted"/>